<evidence type="ECO:0000313" key="4">
    <source>
        <dbReference type="EMBL" id="RXF68034.1"/>
    </source>
</evidence>
<dbReference type="Gene3D" id="2.60.120.260">
    <property type="entry name" value="Galactose-binding domain-like"/>
    <property type="match status" value="1"/>
</dbReference>
<feature type="domain" description="SGNH hydrolase-type esterase N-terminal" evidence="3">
    <location>
        <begin position="24"/>
        <end position="166"/>
    </location>
</feature>
<evidence type="ECO:0000259" key="3">
    <source>
        <dbReference type="Pfam" id="PF14607"/>
    </source>
</evidence>
<dbReference type="Gene3D" id="3.40.50.1110">
    <property type="entry name" value="SGNH hydrolase"/>
    <property type="match status" value="1"/>
</dbReference>
<evidence type="ECO:0000259" key="2">
    <source>
        <dbReference type="Pfam" id="PF14606"/>
    </source>
</evidence>
<dbReference type="GO" id="GO:0016788">
    <property type="term" value="F:hydrolase activity, acting on ester bonds"/>
    <property type="evidence" value="ECO:0007669"/>
    <property type="project" value="UniProtKB-ARBA"/>
</dbReference>
<dbReference type="AlphaFoldDB" id="A0A4Q0M534"/>
<feature type="signal peptide" evidence="1">
    <location>
        <begin position="1"/>
        <end position="20"/>
    </location>
</feature>
<dbReference type="Proteomes" id="UP000290848">
    <property type="component" value="Unassembled WGS sequence"/>
</dbReference>
<feature type="chain" id="PRO_5020186914" evidence="1">
    <location>
        <begin position="21"/>
        <end position="359"/>
    </location>
</feature>
<dbReference type="SUPFAM" id="SSF52266">
    <property type="entry name" value="SGNH hydrolase"/>
    <property type="match status" value="1"/>
</dbReference>
<name>A0A4Q0M534_9SPHI</name>
<evidence type="ECO:0000313" key="5">
    <source>
        <dbReference type="Proteomes" id="UP000290848"/>
    </source>
</evidence>
<dbReference type="RefSeq" id="WP_128770721.1">
    <property type="nucleotide sequence ID" value="NZ_RXOC01000013.1"/>
</dbReference>
<comment type="caution">
    <text evidence="4">The sequence shown here is derived from an EMBL/GenBank/DDBJ whole genome shotgun (WGS) entry which is preliminary data.</text>
</comment>
<dbReference type="EMBL" id="RXOC01000013">
    <property type="protein sequence ID" value="RXF68034.1"/>
    <property type="molecule type" value="Genomic_DNA"/>
</dbReference>
<feature type="domain" description="SGNH hydrolase-type esterase" evidence="2">
    <location>
        <begin position="178"/>
        <end position="353"/>
    </location>
</feature>
<dbReference type="InterPro" id="IPR036514">
    <property type="entry name" value="SGNH_hydro_sf"/>
</dbReference>
<keyword evidence="1" id="KW-0732">Signal</keyword>
<keyword evidence="4" id="KW-0378">Hydrolase</keyword>
<sequence>MKQKFYLFTCAAMMSFQVKAQLVYYDAVAFPLFGKLSDKTETRYERLPASLKTITRPAVWELGKNTAGLYIRFASNTTRVGLKWTLTVNRAMNHMTATGVKGFDLYCFIDEKWQFVNSARPNSSNGSNEATIVSNMTADEKEFLLYFPLYDGVKRLEIGIDTASQILPPKQKLPRPENPVICYGTSILQGGCASRPGMTHTNILSRWLNRELINLGFSGNGQLDYEIAEIISGYKSSLIILDFMPNVTAGQIRDRMKNFYFIIRKKSPVTPILFIENPIFPQGKFDQTMQETIKQKNEVLRKEFNSLLLSGDKHIRLLSSTEIIGTDGEATVDGIHFTDLGFMRYANFLYPYIKMYLDK</sequence>
<organism evidence="4 5">
    <name type="scientific">Arcticibacter tournemirensis</name>
    <dbReference type="NCBI Taxonomy" id="699437"/>
    <lineage>
        <taxon>Bacteria</taxon>
        <taxon>Pseudomonadati</taxon>
        <taxon>Bacteroidota</taxon>
        <taxon>Sphingobacteriia</taxon>
        <taxon>Sphingobacteriales</taxon>
        <taxon>Sphingobacteriaceae</taxon>
        <taxon>Arcticibacter</taxon>
    </lineage>
</organism>
<accession>A0A4Q0M534</accession>
<dbReference type="Pfam" id="PF14606">
    <property type="entry name" value="Lipase_GDSL_3"/>
    <property type="match status" value="1"/>
</dbReference>
<dbReference type="InterPro" id="IPR032740">
    <property type="entry name" value="GxDLY"/>
</dbReference>
<proteinExistence type="predicted"/>
<dbReference type="Pfam" id="PF14607">
    <property type="entry name" value="GxDLY"/>
    <property type="match status" value="1"/>
</dbReference>
<reference evidence="4 5" key="1">
    <citation type="submission" date="2018-12" db="EMBL/GenBank/DDBJ databases">
        <title>The Draft Genome Sequence of the Soil Bacterium Pedobacter tournemirensis R1.</title>
        <authorList>
            <person name="He J."/>
        </authorList>
    </citation>
    <scope>NUCLEOTIDE SEQUENCE [LARGE SCALE GENOMIC DNA]</scope>
    <source>
        <strain evidence="4 5">R1</strain>
    </source>
</reference>
<gene>
    <name evidence="4" type="ORF">EKH83_17340</name>
</gene>
<protein>
    <submittedName>
        <fullName evidence="4">Hydrolase</fullName>
    </submittedName>
</protein>
<dbReference type="InterPro" id="IPR013830">
    <property type="entry name" value="SGNH_hydro"/>
</dbReference>
<evidence type="ECO:0000256" key="1">
    <source>
        <dbReference type="SAM" id="SignalP"/>
    </source>
</evidence>